<dbReference type="InterPro" id="IPR013783">
    <property type="entry name" value="Ig-like_fold"/>
</dbReference>
<dbReference type="SMART" id="SM00642">
    <property type="entry name" value="Aamy"/>
    <property type="match status" value="1"/>
</dbReference>
<dbReference type="Proteomes" id="UP000218427">
    <property type="component" value="Unassembled WGS sequence"/>
</dbReference>
<dbReference type="InterPro" id="IPR014756">
    <property type="entry name" value="Ig_E-set"/>
</dbReference>
<keyword evidence="7" id="KW-1185">Reference proteome</keyword>
<dbReference type="Pfam" id="PF00128">
    <property type="entry name" value="Alpha-amylase"/>
    <property type="match status" value="1"/>
</dbReference>
<dbReference type="SUPFAM" id="SSF81296">
    <property type="entry name" value="E set domains"/>
    <property type="match status" value="1"/>
</dbReference>
<dbReference type="InterPro" id="IPR006047">
    <property type="entry name" value="GH13_cat_dom"/>
</dbReference>
<keyword evidence="1" id="KW-0378">Hydrolase</keyword>
<dbReference type="CDD" id="cd11340">
    <property type="entry name" value="AmyAc_bac_CMD_like_3"/>
    <property type="match status" value="1"/>
</dbReference>
<dbReference type="PANTHER" id="PTHR10357">
    <property type="entry name" value="ALPHA-AMYLASE FAMILY MEMBER"/>
    <property type="match status" value="1"/>
</dbReference>
<dbReference type="Pfam" id="PF09087">
    <property type="entry name" value="Cyc-maltodext_N"/>
    <property type="match status" value="1"/>
</dbReference>
<dbReference type="InterPro" id="IPR019492">
    <property type="entry name" value="Cyclo-malto-dextrinase_C"/>
</dbReference>
<dbReference type="SUPFAM" id="SSF51011">
    <property type="entry name" value="Glycosyl hydrolase domain"/>
    <property type="match status" value="1"/>
</dbReference>
<feature type="region of interest" description="Disordered" evidence="3">
    <location>
        <begin position="137"/>
        <end position="166"/>
    </location>
</feature>
<feature type="signal peptide" evidence="4">
    <location>
        <begin position="1"/>
        <end position="23"/>
    </location>
</feature>
<dbReference type="Pfam" id="PF10438">
    <property type="entry name" value="Cyc-maltodext_C"/>
    <property type="match status" value="1"/>
</dbReference>
<feature type="domain" description="NERD" evidence="5">
    <location>
        <begin position="570"/>
        <end position="619"/>
    </location>
</feature>
<comment type="caution">
    <text evidence="6">The sequence shown here is derived from an EMBL/GenBank/DDBJ whole genome shotgun (WGS) entry which is preliminary data.</text>
</comment>
<dbReference type="PANTHER" id="PTHR10357:SF210">
    <property type="entry name" value="MALTODEXTRIN GLUCOSIDASE"/>
    <property type="match status" value="1"/>
</dbReference>
<sequence length="619" mass="69704">MRQLYLLALTFACLSGIATTASASEPERVEPPFWWAGMAEQSLQLLVYGRDISRLQPETDSADVTVLGTEKVENPNYLFINLNIAADTDPGTFTIALKERGKARFHFSYTLRPRNPGSASRRGFDSRDAIYLITPDRFANGKPENDSTADTLEGPNRQHPGGRHGGDIAGMQQHLDYIADMGFTAIWPNPLVENNQPTYSYHGYSATDHYRIDPRFGSNEEFRNFVAAAGARGLGVIQDVVLNHIGSGHWWMEDLPDGDWLNGKGIKKGEFEITNHSRFTPVDPYASEVDRRGFLDGWFVDSMPDVNQRHPLVANYLIQNTLWWIEYAGLSGIRADTYAYSDPAFLQQWASRIHREYPNFNIVGEEWTRSPALVSHWQLEEGEAVTGGRLKSMMDFPLHYALREGLADSESWNSGLITLYEGLAHDFKYPNPDRLVIFGGNHDTSRLYSQLDKDLDLYRMAVAYIATMRGIPQFFYGDELLFESPKHRDDGIVRSDFPGGWQGDKTNGFTGSGLSEAQRQAQSFTRALFTWRKDNPVIHSGALMHFAPLNDTYVYFRYNDDKTVMVAMNKGQEPFSLPAGHFSEAVKDKKSATDVISGEQHAIDNLVIPARGVMVLELK</sequence>
<dbReference type="Gene3D" id="2.60.40.10">
    <property type="entry name" value="Immunoglobulins"/>
    <property type="match status" value="1"/>
</dbReference>
<keyword evidence="4" id="KW-0732">Signal</keyword>
<keyword evidence="2" id="KW-0326">Glycosidase</keyword>
<dbReference type="InterPro" id="IPR015171">
    <property type="entry name" value="Cyc-maltodext_N"/>
</dbReference>
<dbReference type="Gene3D" id="3.20.20.80">
    <property type="entry name" value="Glycosidases"/>
    <property type="match status" value="1"/>
</dbReference>
<evidence type="ECO:0000256" key="1">
    <source>
        <dbReference type="ARBA" id="ARBA00022801"/>
    </source>
</evidence>
<feature type="chain" id="PRO_5046129567" evidence="4">
    <location>
        <begin position="24"/>
        <end position="619"/>
    </location>
</feature>
<evidence type="ECO:0000256" key="2">
    <source>
        <dbReference type="ARBA" id="ARBA00023295"/>
    </source>
</evidence>
<dbReference type="Gene3D" id="2.60.40.1180">
    <property type="entry name" value="Golgi alpha-mannosidase II"/>
    <property type="match status" value="1"/>
</dbReference>
<protein>
    <submittedName>
        <fullName evidence="6">Alpha-amlyase</fullName>
    </submittedName>
</protein>
<dbReference type="PROSITE" id="PS50965">
    <property type="entry name" value="NERD"/>
    <property type="match status" value="1"/>
</dbReference>
<evidence type="ECO:0000313" key="6">
    <source>
        <dbReference type="EMBL" id="PCO06185.1"/>
    </source>
</evidence>
<reference evidence="6" key="1">
    <citation type="submission" date="2017-08" db="EMBL/GenBank/DDBJ databases">
        <title>Microbulbifer marisrubri sp. nov., a halophilic alphaproteobacterium isolated from marine sediment of the Yellow Sea, China.</title>
        <authorList>
            <person name="Zhang G."/>
            <person name="Xiong Q."/>
        </authorList>
    </citation>
    <scope>NUCLEOTIDE SEQUENCE [LARGE SCALE GENOMIC DNA]</scope>
    <source>
        <strain evidence="6">WRN-8</strain>
    </source>
</reference>
<dbReference type="InterPro" id="IPR017853">
    <property type="entry name" value="GH"/>
</dbReference>
<evidence type="ECO:0000256" key="4">
    <source>
        <dbReference type="SAM" id="SignalP"/>
    </source>
</evidence>
<dbReference type="EMBL" id="LRFG02000002">
    <property type="protein sequence ID" value="PCO06185.1"/>
    <property type="molecule type" value="Genomic_DNA"/>
</dbReference>
<evidence type="ECO:0000313" key="7">
    <source>
        <dbReference type="Proteomes" id="UP000218427"/>
    </source>
</evidence>
<dbReference type="InterPro" id="IPR013780">
    <property type="entry name" value="Glyco_hydro_b"/>
</dbReference>
<dbReference type="SUPFAM" id="SSF51445">
    <property type="entry name" value="(Trans)glycosidases"/>
    <property type="match status" value="1"/>
</dbReference>
<organism evidence="6 7">
    <name type="scientific">Microbulbifer flavimaris</name>
    <dbReference type="NCBI Taxonomy" id="1781068"/>
    <lineage>
        <taxon>Bacteria</taxon>
        <taxon>Pseudomonadati</taxon>
        <taxon>Pseudomonadota</taxon>
        <taxon>Gammaproteobacteria</taxon>
        <taxon>Cellvibrionales</taxon>
        <taxon>Microbulbiferaceae</taxon>
        <taxon>Microbulbifer</taxon>
    </lineage>
</organism>
<dbReference type="InterPro" id="IPR011528">
    <property type="entry name" value="NERD"/>
</dbReference>
<name>A0ABX4I187_9GAMM</name>
<proteinExistence type="predicted"/>
<dbReference type="RefSeq" id="WP_067083970.1">
    <property type="nucleotide sequence ID" value="NZ_LRFG02000002.1"/>
</dbReference>
<evidence type="ECO:0000259" key="5">
    <source>
        <dbReference type="PROSITE" id="PS50965"/>
    </source>
</evidence>
<accession>A0ABX4I187</accession>
<gene>
    <name evidence="6" type="ORF">AWR36_007100</name>
</gene>
<evidence type="ECO:0000256" key="3">
    <source>
        <dbReference type="SAM" id="MobiDB-lite"/>
    </source>
</evidence>